<evidence type="ECO:0000313" key="2">
    <source>
        <dbReference type="EMBL" id="MEM5537824.1"/>
    </source>
</evidence>
<dbReference type="PANTHER" id="PTHR38834">
    <property type="entry name" value="PERIPLASMIC SUBSTRATE BINDING PROTEIN FAMILY 3"/>
    <property type="match status" value="1"/>
</dbReference>
<protein>
    <submittedName>
        <fullName evidence="2">Transporter substrate-binding domain-containing protein</fullName>
    </submittedName>
</protein>
<name>A0ABU9TVT0_9GAMM</name>
<keyword evidence="3" id="KW-1185">Reference proteome</keyword>
<dbReference type="PANTHER" id="PTHR38834:SF3">
    <property type="entry name" value="SOLUTE-BINDING PROTEIN FAMILY 3_N-TERMINAL DOMAIN-CONTAINING PROTEIN"/>
    <property type="match status" value="1"/>
</dbReference>
<dbReference type="Proteomes" id="UP001449225">
    <property type="component" value="Unassembled WGS sequence"/>
</dbReference>
<dbReference type="InterPro" id="IPR001638">
    <property type="entry name" value="Solute-binding_3/MltF_N"/>
</dbReference>
<reference evidence="2 3" key="1">
    <citation type="submission" date="2024-03" db="EMBL/GenBank/DDBJ databases">
        <title>Community enrichment and isolation of bacterial strains for fucoidan degradation.</title>
        <authorList>
            <person name="Sichert A."/>
        </authorList>
    </citation>
    <scope>NUCLEOTIDE SEQUENCE [LARGE SCALE GENOMIC DNA]</scope>
    <source>
        <strain evidence="2 3">AS76</strain>
    </source>
</reference>
<feature type="domain" description="Solute-binding protein family 3/N-terminal" evidence="1">
    <location>
        <begin position="32"/>
        <end position="253"/>
    </location>
</feature>
<comment type="caution">
    <text evidence="2">The sequence shown here is derived from an EMBL/GenBank/DDBJ whole genome shotgun (WGS) entry which is preliminary data.</text>
</comment>
<dbReference type="EMBL" id="JBBMRA010000020">
    <property type="protein sequence ID" value="MEM5537824.1"/>
    <property type="molecule type" value="Genomic_DNA"/>
</dbReference>
<evidence type="ECO:0000313" key="3">
    <source>
        <dbReference type="Proteomes" id="UP001449225"/>
    </source>
</evidence>
<organism evidence="2 3">
    <name type="scientific">Neptuniibacter pectenicola</name>
    <dbReference type="NCBI Taxonomy" id="1806669"/>
    <lineage>
        <taxon>Bacteria</taxon>
        <taxon>Pseudomonadati</taxon>
        <taxon>Pseudomonadota</taxon>
        <taxon>Gammaproteobacteria</taxon>
        <taxon>Oceanospirillales</taxon>
        <taxon>Oceanospirillaceae</taxon>
        <taxon>Neptuniibacter</taxon>
    </lineage>
</organism>
<dbReference type="Pfam" id="PF00497">
    <property type="entry name" value="SBP_bac_3"/>
    <property type="match status" value="1"/>
</dbReference>
<evidence type="ECO:0000259" key="1">
    <source>
        <dbReference type="SMART" id="SM00062"/>
    </source>
</evidence>
<dbReference type="SUPFAM" id="SSF53850">
    <property type="entry name" value="Periplasmic binding protein-like II"/>
    <property type="match status" value="1"/>
</dbReference>
<gene>
    <name evidence="2" type="ORF">WNY58_15670</name>
</gene>
<dbReference type="Gene3D" id="3.40.190.10">
    <property type="entry name" value="Periplasmic binding protein-like II"/>
    <property type="match status" value="2"/>
</dbReference>
<accession>A0ABU9TVT0</accession>
<dbReference type="RefSeq" id="WP_342855023.1">
    <property type="nucleotide sequence ID" value="NZ_JBBMRA010000020.1"/>
</dbReference>
<proteinExistence type="predicted"/>
<sequence length="253" mass="27984">MSYLKKIVYVAVAVWTVVAGSLTYGQAAQAESIELYTVDYPPYTIMGQDGVFSGIDVDVVKAAFLAVGINVELKTAPWTRILKNIEHGHTLGTISCSKRPERLEYVIFSAPISAVNDVAVMAALADDQALAQVSDLKKFEVIAVNGWGGEQELSRLVVAHTTTPSIETGINAVINRGVDVFYNGELSTLFRARELGLLDKIKLKHFKDKMSTPLHICFSKQHSESQRLVERFNLGLSRIKDQGIYQAIYDKYL</sequence>
<dbReference type="SMART" id="SM00062">
    <property type="entry name" value="PBPb"/>
    <property type="match status" value="1"/>
</dbReference>